<evidence type="ECO:0000256" key="8">
    <source>
        <dbReference type="ARBA" id="ARBA00023157"/>
    </source>
</evidence>
<evidence type="ECO:0000256" key="9">
    <source>
        <dbReference type="ARBA" id="ARBA00023180"/>
    </source>
</evidence>
<feature type="binding site" evidence="13">
    <location>
        <position position="441"/>
    </location>
    <ligand>
        <name>Zn(2+)</name>
        <dbReference type="ChEBI" id="CHEBI:29105"/>
        <label>2</label>
    </ligand>
</feature>
<dbReference type="CDD" id="cd00842">
    <property type="entry name" value="MPP_ASMase"/>
    <property type="match status" value="1"/>
</dbReference>
<feature type="binding site" evidence="13">
    <location>
        <position position="333"/>
    </location>
    <ligand>
        <name>Zn(2+)</name>
        <dbReference type="ChEBI" id="CHEBI:29105"/>
        <label>2</label>
    </ligand>
</feature>
<comment type="function">
    <text evidence="12">Converts sphingomyelin to ceramide.</text>
</comment>
<dbReference type="Pfam" id="PF19272">
    <property type="entry name" value="ASMase_C"/>
    <property type="match status" value="1"/>
</dbReference>
<dbReference type="GO" id="GO:0016798">
    <property type="term" value="F:hydrolase activity, acting on glycosyl bonds"/>
    <property type="evidence" value="ECO:0007669"/>
    <property type="project" value="UniProtKB-KW"/>
</dbReference>
<dbReference type="InterPro" id="IPR011001">
    <property type="entry name" value="Saposin-like"/>
</dbReference>
<evidence type="ECO:0000313" key="17">
    <source>
        <dbReference type="EMBL" id="KAJ8923617.1"/>
    </source>
</evidence>
<dbReference type="InterPro" id="IPR029052">
    <property type="entry name" value="Metallo-depent_PP-like"/>
</dbReference>
<keyword evidence="3" id="KW-0964">Secreted</keyword>
<gene>
    <name evidence="17" type="ORF">NQ315_010196</name>
</gene>
<feature type="domain" description="Saposin B-type" evidence="16">
    <location>
        <begin position="95"/>
        <end position="179"/>
    </location>
</feature>
<evidence type="ECO:0000256" key="2">
    <source>
        <dbReference type="ARBA" id="ARBA00008234"/>
    </source>
</evidence>
<evidence type="ECO:0000256" key="6">
    <source>
        <dbReference type="ARBA" id="ARBA00022801"/>
    </source>
</evidence>
<feature type="disulfide bond" evidence="14">
    <location>
        <begin position="401"/>
        <end position="449"/>
    </location>
</feature>
<proteinExistence type="inferred from homology"/>
<feature type="binding site" evidence="13">
    <location>
        <position position="293"/>
    </location>
    <ligand>
        <name>Zn(2+)</name>
        <dbReference type="ChEBI" id="CHEBI:29105"/>
        <label>2</label>
    </ligand>
</feature>
<dbReference type="InterPro" id="IPR041805">
    <property type="entry name" value="ASMase/PPN1_MPP"/>
</dbReference>
<comment type="caution">
    <text evidence="17">The sequence shown here is derived from an EMBL/GenBank/DDBJ whole genome shotgun (WGS) entry which is preliminary data.</text>
</comment>
<name>A0AAV8WBQ7_9CUCU</name>
<evidence type="ECO:0000256" key="13">
    <source>
        <dbReference type="PIRSR" id="PIRSR000948-1"/>
    </source>
</evidence>
<keyword evidence="5 15" id="KW-0732">Signal</keyword>
<evidence type="ECO:0000256" key="12">
    <source>
        <dbReference type="PIRNR" id="PIRNR000948"/>
    </source>
</evidence>
<keyword evidence="6 12" id="KW-0378">Hydrolase</keyword>
<dbReference type="FunFam" id="3.60.21.10:FF:000077">
    <property type="entry name" value="Sphingomyelin phosphodiesterase"/>
    <property type="match status" value="1"/>
</dbReference>
<dbReference type="GO" id="GO:0046872">
    <property type="term" value="F:metal ion binding"/>
    <property type="evidence" value="ECO:0007669"/>
    <property type="project" value="UniProtKB-KW"/>
</dbReference>
<comment type="catalytic activity">
    <reaction evidence="11">
        <text>a sphingomyelin + H2O = phosphocholine + an N-acylsphing-4-enine + H(+)</text>
        <dbReference type="Rhea" id="RHEA:19253"/>
        <dbReference type="ChEBI" id="CHEBI:15377"/>
        <dbReference type="ChEBI" id="CHEBI:15378"/>
        <dbReference type="ChEBI" id="CHEBI:17636"/>
        <dbReference type="ChEBI" id="CHEBI:52639"/>
        <dbReference type="ChEBI" id="CHEBI:295975"/>
        <dbReference type="EC" id="3.1.4.12"/>
    </reaction>
    <physiologicalReaction direction="left-to-right" evidence="11">
        <dbReference type="Rhea" id="RHEA:19254"/>
    </physiologicalReaction>
</comment>
<accession>A0AAV8WBQ7</accession>
<feature type="binding site" evidence="13">
    <location>
        <position position="221"/>
    </location>
    <ligand>
        <name>Zn(2+)</name>
        <dbReference type="ChEBI" id="CHEBI:29105"/>
        <label>1</label>
    </ligand>
</feature>
<sequence length="659" mass="75760">MGLPNCLFLFLLFLLCLTDIETAPTEFDQPLNFEDGWNYEIQPNSVPLLSNSEKDHRLPIIYTYAEDLNIDALGKENSTTGIPRTAKKIGDVIKSKVSCNVCTLGVSLLLKEVLAGATFETIKTKFVALCVSFKIETELVCTGFFDVFGPEVVPAFNASHLEAKHACSLIFGETCGDVEIPLHEWRVNLPDTKPRLTLTEYKGKPREKYPVFKVLHLSDTHLDPEYAVGSPANCEEPICCRNYSTPSASRTTVTAGRWGSYDKCDSPRILIENMLQHIALEHPDIDYIIWTGDLPPHDIWKQSKQSNIDIIKESIRQMFEVFPETPIFPALGNHESVPAGSFAPPWMKDENHSIKWLYDTVADQWRRWLPTTTSNTILHGGFYSVLLRPGFRLISLNTNYCHSLSWWLLVNSTDPAKELQWLVYELQEAEKNNEKVHLIGHIPPGSTDCMKAWSQNFYSIVERFEATITAQFYGHSHADEFEVFYETTEYSKKKARQLRLRAWKYKDKNLLKFTGRPTSVAYLGPSVTTYENFNPAYRIYYIDGDYEQSSRDVLDHETWTMDLAQANEGGNEPAWYKLYSAKDAYRMNSLQPAEWNRLIERMVDDSSLFETFYRNYYRNSPTRPHCDSQCKLQILCDLKSGRSQDRHHLCHDLEYSIDV</sequence>
<organism evidence="17 18">
    <name type="scientific">Exocentrus adspersus</name>
    <dbReference type="NCBI Taxonomy" id="1586481"/>
    <lineage>
        <taxon>Eukaryota</taxon>
        <taxon>Metazoa</taxon>
        <taxon>Ecdysozoa</taxon>
        <taxon>Arthropoda</taxon>
        <taxon>Hexapoda</taxon>
        <taxon>Insecta</taxon>
        <taxon>Pterygota</taxon>
        <taxon>Neoptera</taxon>
        <taxon>Endopterygota</taxon>
        <taxon>Coleoptera</taxon>
        <taxon>Polyphaga</taxon>
        <taxon>Cucujiformia</taxon>
        <taxon>Chrysomeloidea</taxon>
        <taxon>Cerambycidae</taxon>
        <taxon>Lamiinae</taxon>
        <taxon>Acanthocinini</taxon>
        <taxon>Exocentrus</taxon>
    </lineage>
</organism>
<dbReference type="GO" id="GO:0046513">
    <property type="term" value="P:ceramide biosynthetic process"/>
    <property type="evidence" value="ECO:0007669"/>
    <property type="project" value="TreeGrafter"/>
</dbReference>
<dbReference type="InterPro" id="IPR008139">
    <property type="entry name" value="SaposinB_dom"/>
</dbReference>
<dbReference type="InterPro" id="IPR045473">
    <property type="entry name" value="ASM_C"/>
</dbReference>
<feature type="chain" id="PRO_5043776366" description="Sphingomyelin phosphodiesterase" evidence="15">
    <location>
        <begin position="23"/>
        <end position="659"/>
    </location>
</feature>
<keyword evidence="7 13" id="KW-0862">Zinc</keyword>
<feature type="binding site" evidence="13">
    <location>
        <position position="475"/>
    </location>
    <ligand>
        <name>Zn(2+)</name>
        <dbReference type="ChEBI" id="CHEBI:29105"/>
        <label>2</label>
    </ligand>
</feature>
<dbReference type="InterPro" id="IPR011160">
    <property type="entry name" value="Sphingomy_PDE"/>
</dbReference>
<feature type="disulfide bond" evidence="14">
    <location>
        <begin position="626"/>
        <end position="630"/>
    </location>
</feature>
<reference evidence="17 18" key="1">
    <citation type="journal article" date="2023" name="Insect Mol. Biol.">
        <title>Genome sequencing provides insights into the evolution of gene families encoding plant cell wall-degrading enzymes in longhorned beetles.</title>
        <authorList>
            <person name="Shin N.R."/>
            <person name="Okamura Y."/>
            <person name="Kirsch R."/>
            <person name="Pauchet Y."/>
        </authorList>
    </citation>
    <scope>NUCLEOTIDE SEQUENCE [LARGE SCALE GENOMIC DNA]</scope>
    <source>
        <strain evidence="17">EAD_L_NR</strain>
    </source>
</reference>
<feature type="binding site" evidence="13">
    <location>
        <position position="219"/>
    </location>
    <ligand>
        <name>Zn(2+)</name>
        <dbReference type="ChEBI" id="CHEBI:29105"/>
        <label>1</label>
    </ligand>
</feature>
<evidence type="ECO:0000256" key="15">
    <source>
        <dbReference type="SAM" id="SignalP"/>
    </source>
</evidence>
<dbReference type="InterPro" id="IPR004843">
    <property type="entry name" value="Calcineurin-like_PHP"/>
</dbReference>
<comment type="subcellular location">
    <subcellularLocation>
        <location evidence="1">Secreted</location>
    </subcellularLocation>
</comment>
<keyword evidence="10 12" id="KW-0326">Glycosidase</keyword>
<dbReference type="AlphaFoldDB" id="A0AAV8WBQ7"/>
<evidence type="ECO:0000259" key="16">
    <source>
        <dbReference type="PROSITE" id="PS50015"/>
    </source>
</evidence>
<feature type="disulfide bond" evidence="14">
    <location>
        <begin position="240"/>
        <end position="264"/>
    </location>
</feature>
<protein>
    <recommendedName>
        <fullName evidence="12">Sphingomyelin phosphodiesterase</fullName>
        <ecNumber evidence="12">3.1.4.12</ecNumber>
    </recommendedName>
</protein>
<dbReference type="Gene3D" id="3.60.21.10">
    <property type="match status" value="1"/>
</dbReference>
<comment type="similarity">
    <text evidence="2 12">Belongs to the acid sphingomyelinase family.</text>
</comment>
<evidence type="ECO:0000256" key="3">
    <source>
        <dbReference type="ARBA" id="ARBA00022525"/>
    </source>
</evidence>
<dbReference type="Pfam" id="PF00149">
    <property type="entry name" value="Metallophos"/>
    <property type="match status" value="1"/>
</dbReference>
<evidence type="ECO:0000313" key="18">
    <source>
        <dbReference type="Proteomes" id="UP001159042"/>
    </source>
</evidence>
<dbReference type="GO" id="GO:0005615">
    <property type="term" value="C:extracellular space"/>
    <property type="evidence" value="ECO:0007669"/>
    <property type="project" value="TreeGrafter"/>
</dbReference>
<dbReference type="GO" id="GO:0061750">
    <property type="term" value="F:acid sphingomyelin phosphodiesterase activity"/>
    <property type="evidence" value="ECO:0007669"/>
    <property type="project" value="TreeGrafter"/>
</dbReference>
<evidence type="ECO:0000256" key="5">
    <source>
        <dbReference type="ARBA" id="ARBA00022729"/>
    </source>
</evidence>
<feature type="binding site" evidence="13">
    <location>
        <position position="477"/>
    </location>
    <ligand>
        <name>Zn(2+)</name>
        <dbReference type="ChEBI" id="CHEBI:29105"/>
        <label>1</label>
    </ligand>
</feature>
<dbReference type="Proteomes" id="UP001159042">
    <property type="component" value="Unassembled WGS sequence"/>
</dbReference>
<feature type="disulfide bond" evidence="14">
    <location>
        <begin position="99"/>
        <end position="175"/>
    </location>
</feature>
<dbReference type="SUPFAM" id="SSF56300">
    <property type="entry name" value="Metallo-dependent phosphatases"/>
    <property type="match status" value="1"/>
</dbReference>
<comment type="cofactor">
    <cofactor evidence="13">
        <name>Zn(2+)</name>
        <dbReference type="ChEBI" id="CHEBI:29105"/>
    </cofactor>
    <text evidence="13">Binds 2 Zn(2+) ions per subunit.</text>
</comment>
<dbReference type="PROSITE" id="PS50015">
    <property type="entry name" value="SAP_B"/>
    <property type="match status" value="1"/>
</dbReference>
<evidence type="ECO:0000256" key="14">
    <source>
        <dbReference type="PIRSR" id="PIRSR000948-2"/>
    </source>
</evidence>
<feature type="signal peptide" evidence="15">
    <location>
        <begin position="1"/>
        <end position="22"/>
    </location>
</feature>
<dbReference type="PIRSF" id="PIRSF000948">
    <property type="entry name" value="Sphingomy_PDE"/>
    <property type="match status" value="1"/>
</dbReference>
<keyword evidence="9" id="KW-0325">Glycoprotein</keyword>
<feature type="disulfide bond" evidence="14">
    <location>
        <begin position="130"/>
        <end position="141"/>
    </location>
</feature>
<feature type="disulfide bond" evidence="14">
    <location>
        <begin position="636"/>
        <end position="650"/>
    </location>
</feature>
<dbReference type="EC" id="3.1.4.12" evidence="12"/>
<dbReference type="PANTHER" id="PTHR10340:SF34">
    <property type="entry name" value="SPHINGOMYELIN PHOSPHODIESTERASE"/>
    <property type="match status" value="1"/>
</dbReference>
<evidence type="ECO:0000256" key="11">
    <source>
        <dbReference type="ARBA" id="ARBA00047268"/>
    </source>
</evidence>
<keyword evidence="8 14" id="KW-1015">Disulfide bond</keyword>
<feature type="disulfide bond" evidence="14">
    <location>
        <begin position="102"/>
        <end position="167"/>
    </location>
</feature>
<dbReference type="GO" id="GO:0005764">
    <property type="term" value="C:lysosome"/>
    <property type="evidence" value="ECO:0007669"/>
    <property type="project" value="TreeGrafter"/>
</dbReference>
<feature type="disulfide bond" evidence="14">
    <location>
        <begin position="234"/>
        <end position="239"/>
    </location>
</feature>
<dbReference type="GO" id="GO:0006685">
    <property type="term" value="P:sphingomyelin catabolic process"/>
    <property type="evidence" value="ECO:0007669"/>
    <property type="project" value="UniProtKB-UniRule"/>
</dbReference>
<evidence type="ECO:0000256" key="10">
    <source>
        <dbReference type="ARBA" id="ARBA00023295"/>
    </source>
</evidence>
<evidence type="ECO:0000256" key="1">
    <source>
        <dbReference type="ARBA" id="ARBA00004613"/>
    </source>
</evidence>
<dbReference type="SUPFAM" id="SSF47862">
    <property type="entry name" value="Saposin"/>
    <property type="match status" value="1"/>
</dbReference>
<keyword evidence="4 13" id="KW-0479">Metal-binding</keyword>
<evidence type="ECO:0000256" key="4">
    <source>
        <dbReference type="ARBA" id="ARBA00022723"/>
    </source>
</evidence>
<dbReference type="EMBL" id="JANEYG010000004">
    <property type="protein sequence ID" value="KAJ8923617.1"/>
    <property type="molecule type" value="Genomic_DNA"/>
</dbReference>
<dbReference type="GO" id="GO:0016020">
    <property type="term" value="C:membrane"/>
    <property type="evidence" value="ECO:0007669"/>
    <property type="project" value="GOC"/>
</dbReference>
<dbReference type="PANTHER" id="PTHR10340">
    <property type="entry name" value="SPHINGOMYELIN PHOSPHODIESTERASE"/>
    <property type="match status" value="1"/>
</dbReference>
<feature type="binding site" evidence="13">
    <location>
        <position position="293"/>
    </location>
    <ligand>
        <name>Zn(2+)</name>
        <dbReference type="ChEBI" id="CHEBI:29105"/>
        <label>1</label>
    </ligand>
</feature>
<keyword evidence="18" id="KW-1185">Reference proteome</keyword>
<evidence type="ECO:0000256" key="7">
    <source>
        <dbReference type="ARBA" id="ARBA00022833"/>
    </source>
</evidence>